<dbReference type="STRING" id="15368.A0A0Q3KPS0"/>
<dbReference type="ExpressionAtlas" id="A0A0Q3KPS0">
    <property type="expression patterns" value="baseline"/>
</dbReference>
<dbReference type="PROSITE" id="PS50181">
    <property type="entry name" value="FBOX"/>
    <property type="match status" value="1"/>
</dbReference>
<name>A0A0Q3KPS0_BRADI</name>
<keyword evidence="4" id="KW-1185">Reference proteome</keyword>
<dbReference type="EMBL" id="CM000884">
    <property type="protein sequence ID" value="KQJ81893.1"/>
    <property type="molecule type" value="Genomic_DNA"/>
</dbReference>
<accession>A0A0Q3KPS0</accession>
<protein>
    <recommendedName>
        <fullName evidence="1">F-box domain-containing protein</fullName>
    </recommendedName>
</protein>
<gene>
    <name evidence="2" type="ORF">BRADI_5g03666v3</name>
</gene>
<evidence type="ECO:0000313" key="2">
    <source>
        <dbReference type="EMBL" id="KQJ81893.1"/>
    </source>
</evidence>
<reference evidence="2" key="2">
    <citation type="submission" date="2017-06" db="EMBL/GenBank/DDBJ databases">
        <title>WGS assembly of Brachypodium distachyon.</title>
        <authorList>
            <consortium name="The International Brachypodium Initiative"/>
            <person name="Lucas S."/>
            <person name="Harmon-Smith M."/>
            <person name="Lail K."/>
            <person name="Tice H."/>
            <person name="Grimwood J."/>
            <person name="Bruce D."/>
            <person name="Barry K."/>
            <person name="Shu S."/>
            <person name="Lindquist E."/>
            <person name="Wang M."/>
            <person name="Pitluck S."/>
            <person name="Vogel J.P."/>
            <person name="Garvin D.F."/>
            <person name="Mockler T.C."/>
            <person name="Schmutz J."/>
            <person name="Rokhsar D."/>
            <person name="Bevan M.W."/>
        </authorList>
    </citation>
    <scope>NUCLEOTIDE SEQUENCE</scope>
    <source>
        <strain evidence="2">Bd21</strain>
    </source>
</reference>
<dbReference type="PANTHER" id="PTHR35545:SF11">
    <property type="entry name" value="OS04G0376200 PROTEIN"/>
    <property type="match status" value="1"/>
</dbReference>
<dbReference type="InterPro" id="IPR036047">
    <property type="entry name" value="F-box-like_dom_sf"/>
</dbReference>
<organism evidence="2">
    <name type="scientific">Brachypodium distachyon</name>
    <name type="common">Purple false brome</name>
    <name type="synonym">Trachynia distachya</name>
    <dbReference type="NCBI Taxonomy" id="15368"/>
    <lineage>
        <taxon>Eukaryota</taxon>
        <taxon>Viridiplantae</taxon>
        <taxon>Streptophyta</taxon>
        <taxon>Embryophyta</taxon>
        <taxon>Tracheophyta</taxon>
        <taxon>Spermatophyta</taxon>
        <taxon>Magnoliopsida</taxon>
        <taxon>Liliopsida</taxon>
        <taxon>Poales</taxon>
        <taxon>Poaceae</taxon>
        <taxon>BOP clade</taxon>
        <taxon>Pooideae</taxon>
        <taxon>Stipodae</taxon>
        <taxon>Brachypodieae</taxon>
        <taxon>Brachypodium</taxon>
    </lineage>
</organism>
<dbReference type="Gene3D" id="3.80.10.10">
    <property type="entry name" value="Ribonuclease Inhibitor"/>
    <property type="match status" value="1"/>
</dbReference>
<dbReference type="Gramene" id="KQJ81893">
    <property type="protein sequence ID" value="KQJ81893"/>
    <property type="gene ID" value="BRADI_5g03666v3"/>
</dbReference>
<dbReference type="InterPro" id="IPR001810">
    <property type="entry name" value="F-box_dom"/>
</dbReference>
<dbReference type="SUPFAM" id="SSF81383">
    <property type="entry name" value="F-box domain"/>
    <property type="match status" value="1"/>
</dbReference>
<feature type="domain" description="F-box" evidence="1">
    <location>
        <begin position="14"/>
        <end position="64"/>
    </location>
</feature>
<proteinExistence type="predicted"/>
<reference evidence="3" key="3">
    <citation type="submission" date="2018-08" db="UniProtKB">
        <authorList>
            <consortium name="EnsemblPlants"/>
        </authorList>
    </citation>
    <scope>IDENTIFICATION</scope>
    <source>
        <strain evidence="3">cv. Bd21</strain>
    </source>
</reference>
<dbReference type="SUPFAM" id="SSF52058">
    <property type="entry name" value="L domain-like"/>
    <property type="match status" value="1"/>
</dbReference>
<dbReference type="AlphaFoldDB" id="A0A0Q3KPS0"/>
<dbReference type="EnsemblPlants" id="KQJ81893">
    <property type="protein sequence ID" value="KQJ81893"/>
    <property type="gene ID" value="BRADI_5g03666v3"/>
</dbReference>
<dbReference type="Proteomes" id="UP000008810">
    <property type="component" value="Chromosome 5"/>
</dbReference>
<dbReference type="InParanoid" id="A0A0Q3KPS0"/>
<evidence type="ECO:0000259" key="1">
    <source>
        <dbReference type="PROSITE" id="PS50181"/>
    </source>
</evidence>
<evidence type="ECO:0000313" key="3">
    <source>
        <dbReference type="EnsemblPlants" id="KQJ81893"/>
    </source>
</evidence>
<dbReference type="PANTHER" id="PTHR35545">
    <property type="entry name" value="F-BOX DOMAIN-CONTAINING PROTEIN"/>
    <property type="match status" value="1"/>
</dbReference>
<dbReference type="OrthoDB" id="612216at2759"/>
<evidence type="ECO:0000313" key="4">
    <source>
        <dbReference type="Proteomes" id="UP000008810"/>
    </source>
</evidence>
<reference evidence="2 3" key="1">
    <citation type="journal article" date="2010" name="Nature">
        <title>Genome sequencing and analysis of the model grass Brachypodium distachyon.</title>
        <authorList>
            <consortium name="International Brachypodium Initiative"/>
        </authorList>
    </citation>
    <scope>NUCLEOTIDE SEQUENCE [LARGE SCALE GENOMIC DNA]</scope>
    <source>
        <strain evidence="2 3">Bd21</strain>
    </source>
</reference>
<dbReference type="InterPro" id="IPR032675">
    <property type="entry name" value="LRR_dom_sf"/>
</dbReference>
<sequence>MPMLRRVRRRKAEEDRLSALPDDLIRVIINNLDTRTALSTALLARRWAHIPHELPALDLRVSDILPPQHNRTVALRQGGLPRDEATATMLDALMSRCESLAMRALVDGVTNLIILPMPLPAQEEEEEGGRRTKTLRLEFFQTSDDAVNRLIAAAVGAWGVTELEVVVLRSYRNNDIQAPPVVYSLFFPDDNDCLLKSRIRSLTLGNHCSALPPDLHSYGALTELVLRDMPASTPLDVYQKVLNECTRLQVLHLTSCRCTETRLDDSIVVLDAPASQLRELVLEECSFMVLDLRDLPMLARLACRLTNTWRIKFGSLPRLTHTNLTFNQEDFVSEYNDRFDQFLDVSPTMANLIVRLDGIKRWIGPKPPDKPMIHLRRLLVGNLPLNWDISWPRGLLMTASSLEVLHIHVPRSEEAEPEYRYGVLLVGFWESHAPLRLRHHCLKELVMFGFQQRHTVFLKYVVSVCTSLRRVVLRKDGHVRYNGLWDWEMVVQQACLWSDEDEMAVRRIISSGHSPLVQLILG</sequence>